<dbReference type="RefSeq" id="WP_189513168.1">
    <property type="nucleotide sequence ID" value="NZ_BMXG01000006.1"/>
</dbReference>
<evidence type="ECO:0000256" key="2">
    <source>
        <dbReference type="ARBA" id="ARBA00022723"/>
    </source>
</evidence>
<proteinExistence type="predicted"/>
<evidence type="ECO:0000313" key="5">
    <source>
        <dbReference type="EMBL" id="GHB98391.1"/>
    </source>
</evidence>
<dbReference type="Gene3D" id="3.30.70.360">
    <property type="match status" value="1"/>
</dbReference>
<evidence type="ECO:0000259" key="4">
    <source>
        <dbReference type="Pfam" id="PF07687"/>
    </source>
</evidence>
<dbReference type="NCBIfam" id="NF006579">
    <property type="entry name" value="PRK09104.1"/>
    <property type="match status" value="1"/>
</dbReference>
<dbReference type="GO" id="GO:0008233">
    <property type="term" value="F:peptidase activity"/>
    <property type="evidence" value="ECO:0007669"/>
    <property type="project" value="UniProtKB-KW"/>
</dbReference>
<dbReference type="Pfam" id="PF07687">
    <property type="entry name" value="M20_dimer"/>
    <property type="match status" value="1"/>
</dbReference>
<comment type="caution">
    <text evidence="5">The sequence shown here is derived from an EMBL/GenBank/DDBJ whole genome shotgun (WGS) entry which is preliminary data.</text>
</comment>
<gene>
    <name evidence="5" type="ORF">GCM10007047_13110</name>
</gene>
<evidence type="ECO:0000256" key="3">
    <source>
        <dbReference type="ARBA" id="ARBA00022801"/>
    </source>
</evidence>
<keyword evidence="3" id="KW-0378">Hydrolase</keyword>
<sequence>MAFDPLELISEFVRCPSVSTDPAYAQAMTDARECVADKLKKLGFTVETVATPLHPILLAERGAEHDDWPHILVYGHYDVQPADPFNLWTTPPFETEIRGDRIYGRGAADNKGPIAVQLTALSRVLERHPGLPLRITWMIEGEEEIGSPSFAGFLDQHSDRLKKAGLVILSDTGCPSPDTMAITLALRGLAPLQINVTGPKQDLHSGIHGGCLLNPLQALMDICASLHNADGTVNVPGFYDDVIPPQDWERDELAKLRVTEDEYQEFLGIPAFHCPPGLNAFEACRFAPTLEFNGIGGGYQGEGEKTVIPSKAFAKITCRLVANQDPEKIQGLIAAAIKRRAPKGVTVELDIHSGGAAYMVTPPGKGGTVADDSTKSRAFAIAEASINEIWKQPPVYLREGGSVPIIGDIHRKLGLDSLMLGLFTKEDNLHAPDESMHCKIIERGVALYERIFEKLATK</sequence>
<protein>
    <recommendedName>
        <fullName evidence="4">Peptidase M20 dimerisation domain-containing protein</fullName>
    </recommendedName>
</protein>
<keyword evidence="2" id="KW-0479">Metal-binding</keyword>
<dbReference type="InterPro" id="IPR051458">
    <property type="entry name" value="Cyt/Met_Dipeptidase"/>
</dbReference>
<dbReference type="InterPro" id="IPR011650">
    <property type="entry name" value="Peptidase_M20_dimer"/>
</dbReference>
<reference evidence="5" key="1">
    <citation type="journal article" date="2014" name="Int. J. Syst. Evol. Microbiol.">
        <title>Complete genome sequence of Corynebacterium casei LMG S-19264T (=DSM 44701T), isolated from a smear-ripened cheese.</title>
        <authorList>
            <consortium name="US DOE Joint Genome Institute (JGI-PGF)"/>
            <person name="Walter F."/>
            <person name="Albersmeier A."/>
            <person name="Kalinowski J."/>
            <person name="Ruckert C."/>
        </authorList>
    </citation>
    <scope>NUCLEOTIDE SEQUENCE</scope>
    <source>
        <strain evidence="5">KCTC 12870</strain>
    </source>
</reference>
<dbReference type="Gene3D" id="3.40.630.10">
    <property type="entry name" value="Zn peptidases"/>
    <property type="match status" value="1"/>
</dbReference>
<dbReference type="GO" id="GO:0006508">
    <property type="term" value="P:proteolysis"/>
    <property type="evidence" value="ECO:0007669"/>
    <property type="project" value="UniProtKB-KW"/>
</dbReference>
<reference evidence="5" key="2">
    <citation type="submission" date="2020-09" db="EMBL/GenBank/DDBJ databases">
        <authorList>
            <person name="Sun Q."/>
            <person name="Kim S."/>
        </authorList>
    </citation>
    <scope>NUCLEOTIDE SEQUENCE</scope>
    <source>
        <strain evidence="5">KCTC 12870</strain>
    </source>
</reference>
<keyword evidence="1" id="KW-0645">Protease</keyword>
<dbReference type="AlphaFoldDB" id="A0A8J3DGD0"/>
<feature type="domain" description="Peptidase M20 dimerisation" evidence="4">
    <location>
        <begin position="186"/>
        <end position="344"/>
    </location>
</feature>
<dbReference type="GO" id="GO:0046872">
    <property type="term" value="F:metal ion binding"/>
    <property type="evidence" value="ECO:0007669"/>
    <property type="project" value="UniProtKB-KW"/>
</dbReference>
<dbReference type="InterPro" id="IPR002933">
    <property type="entry name" value="Peptidase_M20"/>
</dbReference>
<dbReference type="EMBL" id="BMXG01000006">
    <property type="protein sequence ID" value="GHB98391.1"/>
    <property type="molecule type" value="Genomic_DNA"/>
</dbReference>
<keyword evidence="6" id="KW-1185">Reference proteome</keyword>
<dbReference type="PANTHER" id="PTHR43270:SF12">
    <property type="entry name" value="SUCCINYL-DIAMINOPIMELATE DESUCCINYLASE"/>
    <property type="match status" value="1"/>
</dbReference>
<evidence type="ECO:0000313" key="6">
    <source>
        <dbReference type="Proteomes" id="UP000642829"/>
    </source>
</evidence>
<accession>A0A8J3DGD0</accession>
<name>A0A8J3DGD0_9BACT</name>
<dbReference type="PANTHER" id="PTHR43270">
    <property type="entry name" value="BETA-ALA-HIS DIPEPTIDASE"/>
    <property type="match status" value="1"/>
</dbReference>
<organism evidence="5 6">
    <name type="scientific">Cerasicoccus arenae</name>
    <dbReference type="NCBI Taxonomy" id="424488"/>
    <lineage>
        <taxon>Bacteria</taxon>
        <taxon>Pseudomonadati</taxon>
        <taxon>Verrucomicrobiota</taxon>
        <taxon>Opitutia</taxon>
        <taxon>Puniceicoccales</taxon>
        <taxon>Cerasicoccaceae</taxon>
        <taxon>Cerasicoccus</taxon>
    </lineage>
</organism>
<dbReference type="Pfam" id="PF01546">
    <property type="entry name" value="Peptidase_M20"/>
    <property type="match status" value="1"/>
</dbReference>
<dbReference type="Proteomes" id="UP000642829">
    <property type="component" value="Unassembled WGS sequence"/>
</dbReference>
<dbReference type="SUPFAM" id="SSF53187">
    <property type="entry name" value="Zn-dependent exopeptidases"/>
    <property type="match status" value="1"/>
</dbReference>
<evidence type="ECO:0000256" key="1">
    <source>
        <dbReference type="ARBA" id="ARBA00022670"/>
    </source>
</evidence>